<evidence type="ECO:0000256" key="2">
    <source>
        <dbReference type="SAM" id="MobiDB-lite"/>
    </source>
</evidence>
<keyword evidence="4" id="KW-1185">Reference proteome</keyword>
<organism evidence="3 4">
    <name type="scientific">Giardia muris</name>
    <dbReference type="NCBI Taxonomy" id="5742"/>
    <lineage>
        <taxon>Eukaryota</taxon>
        <taxon>Metamonada</taxon>
        <taxon>Diplomonadida</taxon>
        <taxon>Hexamitidae</taxon>
        <taxon>Giardiinae</taxon>
        <taxon>Giardia</taxon>
    </lineage>
</organism>
<keyword evidence="1" id="KW-0175">Coiled coil</keyword>
<dbReference type="Proteomes" id="UP000315496">
    <property type="component" value="Chromosome 5"/>
</dbReference>
<evidence type="ECO:0000313" key="3">
    <source>
        <dbReference type="EMBL" id="TNJ26657.1"/>
    </source>
</evidence>
<evidence type="ECO:0000313" key="4">
    <source>
        <dbReference type="Proteomes" id="UP000315496"/>
    </source>
</evidence>
<dbReference type="OrthoDB" id="10251874at2759"/>
<evidence type="ECO:0008006" key="5">
    <source>
        <dbReference type="Google" id="ProtNLM"/>
    </source>
</evidence>
<dbReference type="AlphaFoldDB" id="A0A4Z1T156"/>
<feature type="region of interest" description="Disordered" evidence="2">
    <location>
        <begin position="481"/>
        <end position="504"/>
    </location>
</feature>
<reference evidence="3 4" key="1">
    <citation type="submission" date="2019-05" db="EMBL/GenBank/DDBJ databases">
        <title>The compact genome of Giardia muris reveals important steps in the evolution of intestinal protozoan parasites.</title>
        <authorList>
            <person name="Xu F."/>
            <person name="Jimenez-Gonzalez A."/>
            <person name="Einarsson E."/>
            <person name="Astvaldsson A."/>
            <person name="Peirasmaki D."/>
            <person name="Eckmann L."/>
            <person name="Andersson J.O."/>
            <person name="Svard S.G."/>
            <person name="Jerlstrom-Hultqvist J."/>
        </authorList>
    </citation>
    <scope>NUCLEOTIDE SEQUENCE [LARGE SCALE GENOMIC DNA]</scope>
    <source>
        <strain evidence="3 4">Roberts-Thomson</strain>
    </source>
</reference>
<dbReference type="VEuPathDB" id="GiardiaDB:GMRT_13137"/>
<sequence>MSYASILESLSAPRPGERPQRPPRRQQPADFALSAPSQGPQGSDKPSDLRSESLASTASTSLAPPSLEENDSRGGMEGETQGVDIPRRERHSVSFSRETVSGPSQGGVFATGLDDAMHVFRKQLLEVFAGGLDEAVEREMALATRDNATLREKLGISEQERAHLQRSNEELSRAVAHKTECCERLAELVGLLKQERRDALMLSRLLQRWKRNAHLQASHLRYTGLIEGAQRNRILRSALGYWRLLTYRRRYSRVFEEANASVARAREERERQFSEERDRYIREIETLHAERGEYMLKEKGLKDQMKQAFLRGISALTDEATTALDRDTGPGSSEASLLQGTLQNVFGTIENTAKLAGSSVVPEITVARDDDIAAQERGRSALAQNLNYEDFLYTGSGRGQGRIQGQGGEQYTGLDGLDDDDAPVEVDARHSYYVDESPLNVNVIQHSLVPNQRRGQPIGAQHTDVVDPSLVKPGHIRPVRVSRPQSQMQSHTQSQQAYQTTPQDLPLSKRIRAMNSGPPRDNMTTAIHHENLTAIRGRVVVSKQ</sequence>
<feature type="compositionally biased region" description="Low complexity" evidence="2">
    <location>
        <begin position="53"/>
        <end position="67"/>
    </location>
</feature>
<comment type="caution">
    <text evidence="3">The sequence shown here is derived from an EMBL/GenBank/DDBJ whole genome shotgun (WGS) entry which is preliminary data.</text>
</comment>
<protein>
    <recommendedName>
        <fullName evidence="5">Centrosomal protein POC5</fullName>
    </recommendedName>
</protein>
<evidence type="ECO:0000256" key="1">
    <source>
        <dbReference type="SAM" id="Coils"/>
    </source>
</evidence>
<feature type="region of interest" description="Disordered" evidence="2">
    <location>
        <begin position="1"/>
        <end position="106"/>
    </location>
</feature>
<feature type="compositionally biased region" description="Low complexity" evidence="2">
    <location>
        <begin position="485"/>
        <end position="501"/>
    </location>
</feature>
<accession>A0A4Z1T156</accession>
<gene>
    <name evidence="3" type="ORF">GMRT_13137</name>
</gene>
<name>A0A4Z1T156_GIAMU</name>
<proteinExistence type="predicted"/>
<feature type="compositionally biased region" description="Polar residues" evidence="2">
    <location>
        <begin position="93"/>
        <end position="103"/>
    </location>
</feature>
<dbReference type="EMBL" id="VDLU01000005">
    <property type="protein sequence ID" value="TNJ26657.1"/>
    <property type="molecule type" value="Genomic_DNA"/>
</dbReference>
<feature type="coiled-coil region" evidence="1">
    <location>
        <begin position="248"/>
        <end position="275"/>
    </location>
</feature>